<evidence type="ECO:0000313" key="1">
    <source>
        <dbReference type="EMBL" id="JAD39788.1"/>
    </source>
</evidence>
<reference evidence="1" key="1">
    <citation type="submission" date="2014-09" db="EMBL/GenBank/DDBJ databases">
        <authorList>
            <person name="Magalhaes I.L.F."/>
            <person name="Oliveira U."/>
            <person name="Santos F.R."/>
            <person name="Vidigal T.H.D.A."/>
            <person name="Brescovit A.D."/>
            <person name="Santos A.J."/>
        </authorList>
    </citation>
    <scope>NUCLEOTIDE SEQUENCE</scope>
    <source>
        <tissue evidence="1">Shoot tissue taken approximately 20 cm above the soil surface</tissue>
    </source>
</reference>
<dbReference type="EMBL" id="GBRH01258107">
    <property type="protein sequence ID" value="JAD39788.1"/>
    <property type="molecule type" value="Transcribed_RNA"/>
</dbReference>
<accession>A0A0A8ZQ23</accession>
<reference evidence="1" key="2">
    <citation type="journal article" date="2015" name="Data Brief">
        <title>Shoot transcriptome of the giant reed, Arundo donax.</title>
        <authorList>
            <person name="Barrero R.A."/>
            <person name="Guerrero F.D."/>
            <person name="Moolhuijzen P."/>
            <person name="Goolsby J.A."/>
            <person name="Tidwell J."/>
            <person name="Bellgard S.E."/>
            <person name="Bellgard M.I."/>
        </authorList>
    </citation>
    <scope>NUCLEOTIDE SEQUENCE</scope>
    <source>
        <tissue evidence="1">Shoot tissue taken approximately 20 cm above the soil surface</tissue>
    </source>
</reference>
<protein>
    <submittedName>
        <fullName evidence="1">Uncharacterized protein</fullName>
    </submittedName>
</protein>
<proteinExistence type="predicted"/>
<sequence>MFCPYSKCTGWLSEPQLVMYFVKVC</sequence>
<name>A0A0A8ZQ23_ARUDO</name>
<dbReference type="AlphaFoldDB" id="A0A0A8ZQ23"/>
<organism evidence="1">
    <name type="scientific">Arundo donax</name>
    <name type="common">Giant reed</name>
    <name type="synonym">Donax arundinaceus</name>
    <dbReference type="NCBI Taxonomy" id="35708"/>
    <lineage>
        <taxon>Eukaryota</taxon>
        <taxon>Viridiplantae</taxon>
        <taxon>Streptophyta</taxon>
        <taxon>Embryophyta</taxon>
        <taxon>Tracheophyta</taxon>
        <taxon>Spermatophyta</taxon>
        <taxon>Magnoliopsida</taxon>
        <taxon>Liliopsida</taxon>
        <taxon>Poales</taxon>
        <taxon>Poaceae</taxon>
        <taxon>PACMAD clade</taxon>
        <taxon>Arundinoideae</taxon>
        <taxon>Arundineae</taxon>
        <taxon>Arundo</taxon>
    </lineage>
</organism>